<comment type="caution">
    <text evidence="3">The sequence shown here is derived from an EMBL/GenBank/DDBJ whole genome shotgun (WGS) entry which is preliminary data.</text>
</comment>
<dbReference type="PANTHER" id="PTHR34580">
    <property type="match status" value="1"/>
</dbReference>
<dbReference type="InterPro" id="IPR051534">
    <property type="entry name" value="CBASS_pafABC_assoc_protein"/>
</dbReference>
<feature type="domain" description="WCX" evidence="2">
    <location>
        <begin position="244"/>
        <end position="318"/>
    </location>
</feature>
<organism evidence="3 4">
    <name type="scientific">Phenylobacterium deserti</name>
    <dbReference type="NCBI Taxonomy" id="1914756"/>
    <lineage>
        <taxon>Bacteria</taxon>
        <taxon>Pseudomonadati</taxon>
        <taxon>Pseudomonadota</taxon>
        <taxon>Alphaproteobacteria</taxon>
        <taxon>Caulobacterales</taxon>
        <taxon>Caulobacteraceae</taxon>
        <taxon>Phenylobacterium</taxon>
    </lineage>
</organism>
<dbReference type="PROSITE" id="PS52050">
    <property type="entry name" value="WYL"/>
    <property type="match status" value="1"/>
</dbReference>
<name>A0A328ACD4_9CAUL</name>
<proteinExistence type="predicted"/>
<evidence type="ECO:0000259" key="1">
    <source>
        <dbReference type="Pfam" id="PF13280"/>
    </source>
</evidence>
<keyword evidence="3" id="KW-0238">DNA-binding</keyword>
<dbReference type="InterPro" id="IPR057727">
    <property type="entry name" value="WCX_dom"/>
</dbReference>
<gene>
    <name evidence="3" type="ORF">DJ018_14395</name>
</gene>
<evidence type="ECO:0000313" key="4">
    <source>
        <dbReference type="Proteomes" id="UP000249725"/>
    </source>
</evidence>
<evidence type="ECO:0000259" key="2">
    <source>
        <dbReference type="Pfam" id="PF25583"/>
    </source>
</evidence>
<protein>
    <submittedName>
        <fullName evidence="3">DNA-binding transcriptional regulator</fullName>
    </submittedName>
</protein>
<dbReference type="OrthoDB" id="7626446at2"/>
<dbReference type="Pfam" id="PF25583">
    <property type="entry name" value="WCX"/>
    <property type="match status" value="1"/>
</dbReference>
<sequence length="329" mass="36453">MRHEKAGRLLELARMLASTAEGLTLDEMADGLGVGRRTAERMRDAVREIFPQLEEVEDPPTRRFRIPAGLDGLFQAPTADELAALRSAAEILRAAGGTARAAALQSLEQKVLSATRAQARRRLAPDLEALLQAETIAVQAGARPFEDEAVLSAVREAIKSLAMLRFRYEGGSTPGRVREVSPLGILFGRSNYLVAVEDPARGPLNWRLDRVRDPEVLPQPALRPADFSLQDYADESFGIYHDEVQDVVLQVSPEGAEDALRWRFHANQEVEPQADGGVVVRFRASGMLELAWHLFTWGDKVRIVQPEILRRTLAEQIEIASQALRPELT</sequence>
<dbReference type="GO" id="GO:0003677">
    <property type="term" value="F:DNA binding"/>
    <property type="evidence" value="ECO:0007669"/>
    <property type="project" value="UniProtKB-KW"/>
</dbReference>
<keyword evidence="4" id="KW-1185">Reference proteome</keyword>
<dbReference type="Proteomes" id="UP000249725">
    <property type="component" value="Unassembled WGS sequence"/>
</dbReference>
<accession>A0A328ACD4</accession>
<feature type="domain" description="WYL" evidence="1">
    <location>
        <begin position="150"/>
        <end position="216"/>
    </location>
</feature>
<dbReference type="RefSeq" id="WP_111515645.1">
    <property type="nucleotide sequence ID" value="NZ_QFYR01000003.1"/>
</dbReference>
<dbReference type="EMBL" id="QFYR01000003">
    <property type="protein sequence ID" value="RAK52321.1"/>
    <property type="molecule type" value="Genomic_DNA"/>
</dbReference>
<reference evidence="4" key="1">
    <citation type="submission" date="2018-05" db="EMBL/GenBank/DDBJ databases">
        <authorList>
            <person name="Li X."/>
        </authorList>
    </citation>
    <scope>NUCLEOTIDE SEQUENCE [LARGE SCALE GENOMIC DNA]</scope>
    <source>
        <strain evidence="4">YIM 73061</strain>
    </source>
</reference>
<dbReference type="Pfam" id="PF13280">
    <property type="entry name" value="WYL"/>
    <property type="match status" value="1"/>
</dbReference>
<dbReference type="InterPro" id="IPR026881">
    <property type="entry name" value="WYL_dom"/>
</dbReference>
<evidence type="ECO:0000313" key="3">
    <source>
        <dbReference type="EMBL" id="RAK52321.1"/>
    </source>
</evidence>
<dbReference type="PANTHER" id="PTHR34580:SF1">
    <property type="entry name" value="PROTEIN PAFC"/>
    <property type="match status" value="1"/>
</dbReference>
<dbReference type="AlphaFoldDB" id="A0A328ACD4"/>